<evidence type="ECO:0000256" key="7">
    <source>
        <dbReference type="PROSITE-ProRule" id="PRU00205"/>
    </source>
</evidence>
<evidence type="ECO:0000256" key="8">
    <source>
        <dbReference type="SAM" id="Phobius"/>
    </source>
</evidence>
<evidence type="ECO:0000256" key="1">
    <source>
        <dbReference type="ARBA" id="ARBA00004141"/>
    </source>
</evidence>
<evidence type="ECO:0000313" key="11">
    <source>
        <dbReference type="Proteomes" id="UP001152759"/>
    </source>
</evidence>
<evidence type="ECO:0000256" key="2">
    <source>
        <dbReference type="ARBA" id="ARBA00004760"/>
    </source>
</evidence>
<accession>A0A9P0CCS7</accession>
<dbReference type="PANTHER" id="PTHR12560:SF0">
    <property type="entry name" value="LD18904P"/>
    <property type="match status" value="1"/>
</dbReference>
<reference evidence="10" key="1">
    <citation type="submission" date="2021-12" db="EMBL/GenBank/DDBJ databases">
        <authorList>
            <person name="King R."/>
        </authorList>
    </citation>
    <scope>NUCLEOTIDE SEQUENCE</scope>
</reference>
<keyword evidence="11" id="KW-1185">Reference proteome</keyword>
<keyword evidence="6 7" id="KW-0472">Membrane</keyword>
<dbReference type="Proteomes" id="UP001152759">
    <property type="component" value="Chromosome 3"/>
</dbReference>
<dbReference type="PROSITE" id="PS50922">
    <property type="entry name" value="TLC"/>
    <property type="match status" value="1"/>
</dbReference>
<evidence type="ECO:0000256" key="4">
    <source>
        <dbReference type="ARBA" id="ARBA00022692"/>
    </source>
</evidence>
<dbReference type="AlphaFoldDB" id="A0A9P0CCS7"/>
<dbReference type="SMART" id="SM00724">
    <property type="entry name" value="TLC"/>
    <property type="match status" value="1"/>
</dbReference>
<proteinExistence type="predicted"/>
<evidence type="ECO:0000259" key="9">
    <source>
        <dbReference type="PROSITE" id="PS50922"/>
    </source>
</evidence>
<dbReference type="PIRSF" id="PIRSF005225">
    <property type="entry name" value="LAG1_LAC1"/>
    <property type="match status" value="1"/>
</dbReference>
<feature type="domain" description="TLC" evidence="9">
    <location>
        <begin position="151"/>
        <end position="368"/>
    </location>
</feature>
<dbReference type="InterPro" id="IPR016439">
    <property type="entry name" value="Lag1/Lac1-like"/>
</dbReference>
<gene>
    <name evidence="10" type="ORF">BEMITA_LOCUS6476</name>
</gene>
<feature type="transmembrane region" description="Helical" evidence="8">
    <location>
        <begin position="271"/>
        <end position="293"/>
    </location>
</feature>
<dbReference type="OrthoDB" id="537032at2759"/>
<comment type="subcellular location">
    <subcellularLocation>
        <location evidence="1">Membrane</location>
        <topology evidence="1">Multi-pass membrane protein</topology>
    </subcellularLocation>
</comment>
<evidence type="ECO:0000256" key="3">
    <source>
        <dbReference type="ARBA" id="ARBA00004991"/>
    </source>
</evidence>
<evidence type="ECO:0000313" key="10">
    <source>
        <dbReference type="EMBL" id="CAH0769485.1"/>
    </source>
</evidence>
<keyword evidence="5 8" id="KW-1133">Transmembrane helix</keyword>
<comment type="pathway">
    <text evidence="3">Sphingolipid metabolism.</text>
</comment>
<dbReference type="PANTHER" id="PTHR12560">
    <property type="entry name" value="LONGEVITY ASSURANCE FACTOR 1 LAG1"/>
    <property type="match status" value="1"/>
</dbReference>
<feature type="transmembrane region" description="Helical" evidence="8">
    <location>
        <begin position="340"/>
        <end position="367"/>
    </location>
</feature>
<dbReference type="GO" id="GO:0046513">
    <property type="term" value="P:ceramide biosynthetic process"/>
    <property type="evidence" value="ECO:0007669"/>
    <property type="project" value="InterPro"/>
</dbReference>
<dbReference type="Pfam" id="PF03798">
    <property type="entry name" value="TRAM_LAG1_CLN8"/>
    <property type="match status" value="1"/>
</dbReference>
<dbReference type="EMBL" id="OU963864">
    <property type="protein sequence ID" value="CAH0769485.1"/>
    <property type="molecule type" value="Genomic_DNA"/>
</dbReference>
<dbReference type="GO" id="GO:0050291">
    <property type="term" value="F:sphingosine N-acyltransferase activity"/>
    <property type="evidence" value="ECO:0007669"/>
    <property type="project" value="InterPro"/>
</dbReference>
<feature type="transmembrane region" description="Helical" evidence="8">
    <location>
        <begin position="198"/>
        <end position="218"/>
    </location>
</feature>
<feature type="transmembrane region" description="Helical" evidence="8">
    <location>
        <begin position="158"/>
        <end position="175"/>
    </location>
</feature>
<evidence type="ECO:0000256" key="6">
    <source>
        <dbReference type="ARBA" id="ARBA00023136"/>
    </source>
</evidence>
<dbReference type="GO" id="GO:0016020">
    <property type="term" value="C:membrane"/>
    <property type="evidence" value="ECO:0007669"/>
    <property type="project" value="UniProtKB-SubCell"/>
</dbReference>
<keyword evidence="4 7" id="KW-0812">Transmembrane</keyword>
<evidence type="ECO:0000256" key="5">
    <source>
        <dbReference type="ARBA" id="ARBA00022989"/>
    </source>
</evidence>
<sequence>MSSVMQANCKDHPKMKILEQFGEVFWSPSFWLPPNSTWEEFEHFENKDGHRIPDIQDLFFAWKFIPVILLIKYLIEKRVGVKVAEWAGIKQRRRERPPIIDILEKAHHAKPCGIWRERELYALSKQLDWPKEDVEKWIRARRRFAAPTTVEKFCESSWRFIFFICMFTYGLYAHWSKEWFWDFKLCWKNFPQPVTEDLYWYFIISLTNYSSWSISHFWDVQRKDPKIMMFHHFVTLTLLTAQWVTGFHRVGLLICLLHDVGDFWLELSKCLKYLGLVRTCQVMFVLFAVMWIITRNIIFPFYLIPCTYYHSPHNVSTSFPFSCLYGPCDISSFNFTSTHALIVVAVSLSLLHVYWTCLIFKVLYLAIFVGKLEDDTVSASDESDDDDRN</sequence>
<name>A0A9P0CCS7_BEMTA</name>
<comment type="pathway">
    <text evidence="2">Lipid metabolism; sphingolipid metabolism.</text>
</comment>
<organism evidence="10 11">
    <name type="scientific">Bemisia tabaci</name>
    <name type="common">Sweetpotato whitefly</name>
    <name type="synonym">Aleurodes tabaci</name>
    <dbReference type="NCBI Taxonomy" id="7038"/>
    <lineage>
        <taxon>Eukaryota</taxon>
        <taxon>Metazoa</taxon>
        <taxon>Ecdysozoa</taxon>
        <taxon>Arthropoda</taxon>
        <taxon>Hexapoda</taxon>
        <taxon>Insecta</taxon>
        <taxon>Pterygota</taxon>
        <taxon>Neoptera</taxon>
        <taxon>Paraneoptera</taxon>
        <taxon>Hemiptera</taxon>
        <taxon>Sternorrhyncha</taxon>
        <taxon>Aleyrodoidea</taxon>
        <taxon>Aleyrodidae</taxon>
        <taxon>Aleyrodinae</taxon>
        <taxon>Bemisia</taxon>
    </lineage>
</organism>
<protein>
    <recommendedName>
        <fullName evidence="9">TLC domain-containing protein</fullName>
    </recommendedName>
</protein>
<dbReference type="InterPro" id="IPR006634">
    <property type="entry name" value="TLC-dom"/>
</dbReference>
<dbReference type="KEGG" id="btab:109036335"/>